<dbReference type="Proteomes" id="UP000297649">
    <property type="component" value="Unassembled WGS sequence"/>
</dbReference>
<dbReference type="RefSeq" id="WP_135781408.1">
    <property type="nucleotide sequence ID" value="NZ_RQHU01000014.1"/>
</dbReference>
<sequence>MKLSKLYSNKPFQNIKFNTNQNKVNIIIGDSKKKETEKDQHNLGKSRILILIDFLLLKKKHSDLFLFTTKSKKDENQQRSESNLDKSKIKADLEKGSLLFQGYEFFLEILLNTGNYLVIKRTIDNPTKISFKHIENTDDSFVCHSVWDEENVPIEKAKERLNELLNFDFSRKFHIDFRKLVNYSLRMQGDYDYQRNSIFQLSKFKGKDKDWKPLMFALLGFNNDIPLRKYNLENKILEYRNLVREQKNTFDIDPTEVDSLVGQKQVKEQEYSELQNEIENFNFYNQDREIIDNLVGNLENNISALNSKLYNVEYDISKLNQSIKNGFSFDTEKIKTLFEEFNVFFPNQLLKSYEQLVDFNKRITQERNEQIRDSLSKKQLEVNKITDELMSLNAEREKYRDILNDIAIIKKYKEYQKKIVKLETELLQIQTKLDSIQKIEAKDIEIKATIGKELEGVIEQLKITISSTEKNEKYTQIRKLFSDITRKITHSPAYISMALNQNSNIEFECKYENSAKDEGTTYYKLLCIAFDIAIQSVYSSESYFRFIFHDDAFANLANTRRIDLLKTVREYSNKYNIQYVFSIIKDDIPPDFTYDDDEVILELHDKNDSGKLFYMNF</sequence>
<gene>
    <name evidence="3" type="ORF">EHR08_11375</name>
</gene>
<name>A0A6H3NVR8_9LEPT</name>
<dbReference type="Gene3D" id="3.40.50.300">
    <property type="entry name" value="P-loop containing nucleotide triphosphate hydrolases"/>
    <property type="match status" value="1"/>
</dbReference>
<organism evidence="3 4">
    <name type="scientific">Leptospira bandrabouensis</name>
    <dbReference type="NCBI Taxonomy" id="2484903"/>
    <lineage>
        <taxon>Bacteria</taxon>
        <taxon>Pseudomonadati</taxon>
        <taxon>Spirochaetota</taxon>
        <taxon>Spirochaetia</taxon>
        <taxon>Leptospirales</taxon>
        <taxon>Leptospiraceae</taxon>
        <taxon>Leptospira</taxon>
    </lineage>
</organism>
<evidence type="ECO:0000259" key="2">
    <source>
        <dbReference type="Pfam" id="PF10088"/>
    </source>
</evidence>
<evidence type="ECO:0000313" key="3">
    <source>
        <dbReference type="EMBL" id="TGN13455.1"/>
    </source>
</evidence>
<comment type="caution">
    <text evidence="3">The sequence shown here is derived from an EMBL/GenBank/DDBJ whole genome shotgun (WGS) entry which is preliminary data.</text>
</comment>
<evidence type="ECO:0000313" key="4">
    <source>
        <dbReference type="Proteomes" id="UP000297649"/>
    </source>
</evidence>
<proteinExistence type="predicted"/>
<evidence type="ECO:0000256" key="1">
    <source>
        <dbReference type="SAM" id="Coils"/>
    </source>
</evidence>
<reference evidence="3" key="1">
    <citation type="journal article" date="2019" name="PLoS Negl. Trop. Dis.">
        <title>Revisiting the worldwide diversity of Leptospira species in the environment.</title>
        <authorList>
            <person name="Vincent A.T."/>
            <person name="Schiettekatte O."/>
            <person name="Bourhy P."/>
            <person name="Veyrier F.J."/>
            <person name="Picardeau M."/>
        </authorList>
    </citation>
    <scope>NUCLEOTIDE SEQUENCE [LARGE SCALE GENOMIC DNA]</scope>
    <source>
        <strain evidence="3">201601109</strain>
    </source>
</reference>
<dbReference type="Pfam" id="PF10088">
    <property type="entry name" value="DUF2326"/>
    <property type="match status" value="1"/>
</dbReference>
<feature type="domain" description="DUF2326" evidence="2">
    <location>
        <begin position="485"/>
        <end position="617"/>
    </location>
</feature>
<feature type="coiled-coil region" evidence="1">
    <location>
        <begin position="368"/>
        <end position="439"/>
    </location>
</feature>
<dbReference type="InterPro" id="IPR018760">
    <property type="entry name" value="DUF2326"/>
</dbReference>
<protein>
    <submittedName>
        <fullName evidence="3">DUF2326 domain-containing protein</fullName>
    </submittedName>
</protein>
<keyword evidence="1" id="KW-0175">Coiled coil</keyword>
<accession>A0A6H3NVR8</accession>
<keyword evidence="4" id="KW-1185">Reference proteome</keyword>
<dbReference type="EMBL" id="RQHU01000014">
    <property type="protein sequence ID" value="TGN13455.1"/>
    <property type="molecule type" value="Genomic_DNA"/>
</dbReference>
<dbReference type="AlphaFoldDB" id="A0A6H3NVR8"/>
<dbReference type="InterPro" id="IPR027417">
    <property type="entry name" value="P-loop_NTPase"/>
</dbReference>